<accession>A0A9N9F5J9</accession>
<evidence type="ECO:0000313" key="9">
    <source>
        <dbReference type="Proteomes" id="UP000789572"/>
    </source>
</evidence>
<dbReference type="GO" id="GO:0003677">
    <property type="term" value="F:DNA binding"/>
    <property type="evidence" value="ECO:0007669"/>
    <property type="project" value="InterPro"/>
</dbReference>
<keyword evidence="3" id="KW-0240">DNA-directed RNA polymerase</keyword>
<keyword evidence="5" id="KW-0548">Nucleotidyltransferase</keyword>
<dbReference type="Proteomes" id="UP000789572">
    <property type="component" value="Unassembled WGS sequence"/>
</dbReference>
<dbReference type="GO" id="GO:0006351">
    <property type="term" value="P:DNA-templated transcription"/>
    <property type="evidence" value="ECO:0007669"/>
    <property type="project" value="InterPro"/>
</dbReference>
<dbReference type="PANTHER" id="PTHR19376:SF11">
    <property type="entry name" value="DNA-DIRECTED RNA POLYMERASE I SUBUNIT RPA1"/>
    <property type="match status" value="1"/>
</dbReference>
<dbReference type="EC" id="2.7.7.6" evidence="2"/>
<keyword evidence="6" id="KW-0804">Transcription</keyword>
<dbReference type="GO" id="GO:0005736">
    <property type="term" value="C:RNA polymerase I complex"/>
    <property type="evidence" value="ECO:0007669"/>
    <property type="project" value="TreeGrafter"/>
</dbReference>
<evidence type="ECO:0000313" key="8">
    <source>
        <dbReference type="EMBL" id="CAG8511309.1"/>
    </source>
</evidence>
<sequence length="170" mass="18980">MLLQIPSGTAKILMLEVVEKVCRGVVLREVPGISKCYPAQKMTDGEYFITDGVNIPGIVRDEKSIVEINNIYTNDIAAVLRFYGVEAARAVIIKEISSVFQMYGIAVDARHLTLVADYMTHEGGFNSHSRTGMESNTSPLLQMSFERTCYFLTQAVIHGYRDLYGHPLLD</sequence>
<name>A0A9N9F5J9_9GLOM</name>
<evidence type="ECO:0000256" key="4">
    <source>
        <dbReference type="ARBA" id="ARBA00022679"/>
    </source>
</evidence>
<dbReference type="GO" id="GO:0003899">
    <property type="term" value="F:DNA-directed RNA polymerase activity"/>
    <property type="evidence" value="ECO:0007669"/>
    <property type="project" value="UniProtKB-EC"/>
</dbReference>
<evidence type="ECO:0000256" key="1">
    <source>
        <dbReference type="ARBA" id="ARBA00006460"/>
    </source>
</evidence>
<evidence type="ECO:0000256" key="2">
    <source>
        <dbReference type="ARBA" id="ARBA00012418"/>
    </source>
</evidence>
<dbReference type="PANTHER" id="PTHR19376">
    <property type="entry name" value="DNA-DIRECTED RNA POLYMERASE"/>
    <property type="match status" value="1"/>
</dbReference>
<feature type="domain" description="RNA polymerase Rpb1" evidence="7">
    <location>
        <begin position="20"/>
        <end position="138"/>
    </location>
</feature>
<evidence type="ECO:0000256" key="3">
    <source>
        <dbReference type="ARBA" id="ARBA00022478"/>
    </source>
</evidence>
<comment type="similarity">
    <text evidence="1">Belongs to the RNA polymerase beta' chain family.</text>
</comment>
<evidence type="ECO:0000259" key="7">
    <source>
        <dbReference type="Pfam" id="PF04998"/>
    </source>
</evidence>
<organism evidence="8 9">
    <name type="scientific">Paraglomus occultum</name>
    <dbReference type="NCBI Taxonomy" id="144539"/>
    <lineage>
        <taxon>Eukaryota</taxon>
        <taxon>Fungi</taxon>
        <taxon>Fungi incertae sedis</taxon>
        <taxon>Mucoromycota</taxon>
        <taxon>Glomeromycotina</taxon>
        <taxon>Glomeromycetes</taxon>
        <taxon>Paraglomerales</taxon>
        <taxon>Paraglomeraceae</taxon>
        <taxon>Paraglomus</taxon>
    </lineage>
</organism>
<keyword evidence="9" id="KW-1185">Reference proteome</keyword>
<proteinExistence type="inferred from homology"/>
<protein>
    <recommendedName>
        <fullName evidence="2">DNA-directed RNA polymerase</fullName>
        <ecNumber evidence="2">2.7.7.6</ecNumber>
    </recommendedName>
</protein>
<dbReference type="InterPro" id="IPR007081">
    <property type="entry name" value="RNA_pol_Rpb1_5"/>
</dbReference>
<evidence type="ECO:0000256" key="5">
    <source>
        <dbReference type="ARBA" id="ARBA00022695"/>
    </source>
</evidence>
<reference evidence="8" key="1">
    <citation type="submission" date="2021-06" db="EMBL/GenBank/DDBJ databases">
        <authorList>
            <person name="Kallberg Y."/>
            <person name="Tangrot J."/>
            <person name="Rosling A."/>
        </authorList>
    </citation>
    <scope>NUCLEOTIDE SEQUENCE</scope>
    <source>
        <strain evidence="8">IA702</strain>
    </source>
</reference>
<keyword evidence="4" id="KW-0808">Transferase</keyword>
<evidence type="ECO:0000256" key="6">
    <source>
        <dbReference type="ARBA" id="ARBA00023163"/>
    </source>
</evidence>
<dbReference type="InterPro" id="IPR045867">
    <property type="entry name" value="DNA-dir_RpoC_beta_prime"/>
</dbReference>
<dbReference type="Pfam" id="PF04998">
    <property type="entry name" value="RNA_pol_Rpb1_5"/>
    <property type="match status" value="1"/>
</dbReference>
<dbReference type="OrthoDB" id="270392at2759"/>
<dbReference type="EMBL" id="CAJVPJ010000321">
    <property type="protein sequence ID" value="CAG8511309.1"/>
    <property type="molecule type" value="Genomic_DNA"/>
</dbReference>
<gene>
    <name evidence="8" type="ORF">POCULU_LOCUS3086</name>
</gene>
<dbReference type="SUPFAM" id="SSF64484">
    <property type="entry name" value="beta and beta-prime subunits of DNA dependent RNA-polymerase"/>
    <property type="match status" value="1"/>
</dbReference>
<comment type="caution">
    <text evidence="8">The sequence shown here is derived from an EMBL/GenBank/DDBJ whole genome shotgun (WGS) entry which is preliminary data.</text>
</comment>
<dbReference type="AlphaFoldDB" id="A0A9N9F5J9"/>